<keyword evidence="1" id="KW-0812">Transmembrane</keyword>
<evidence type="ECO:0000313" key="3">
    <source>
        <dbReference type="Proteomes" id="UP000058857"/>
    </source>
</evidence>
<sequence length="48" mass="5710">MNRAESIFKFSKFLKIQYEFLHFVAGQPVCMYEFLLFVVNFNLESVLA</sequence>
<keyword evidence="1" id="KW-1133">Transmembrane helix</keyword>
<feature type="transmembrane region" description="Helical" evidence="1">
    <location>
        <begin position="20"/>
        <end position="43"/>
    </location>
</feature>
<reference evidence="2 3" key="1">
    <citation type="journal article" date="2015" name="PLoS Negl. Trop. Dis.">
        <title>Distribution of Plasmids in Distinct Leptospira Pathogenic Species.</title>
        <authorList>
            <person name="Wang Y."/>
            <person name="Zhuang X."/>
            <person name="Zhong Y."/>
            <person name="Zhang C."/>
            <person name="Zhang Y."/>
            <person name="Zeng L."/>
            <person name="Zhu Y."/>
            <person name="He P."/>
            <person name="Dong K."/>
            <person name="Pal U."/>
            <person name="Guo X."/>
            <person name="Qin J."/>
        </authorList>
    </citation>
    <scope>NUCLEOTIDE SEQUENCE [LARGE SCALE GENOMIC DNA]</scope>
    <source>
        <strain evidence="2 3">56604</strain>
    </source>
</reference>
<keyword evidence="1" id="KW-0472">Membrane</keyword>
<evidence type="ECO:0000313" key="2">
    <source>
        <dbReference type="EMBL" id="ALO27015.1"/>
    </source>
</evidence>
<proteinExistence type="predicted"/>
<gene>
    <name evidence="2" type="ORF">LBBP_02797</name>
</gene>
<dbReference type="AlphaFoldDB" id="A0A0S2ITN7"/>
<dbReference type="EMBL" id="CP012029">
    <property type="protein sequence ID" value="ALO27015.1"/>
    <property type="molecule type" value="Genomic_DNA"/>
</dbReference>
<protein>
    <submittedName>
        <fullName evidence="2">Uncharacterized protein</fullName>
    </submittedName>
</protein>
<dbReference type="Proteomes" id="UP000058857">
    <property type="component" value="Chromosome 1"/>
</dbReference>
<evidence type="ECO:0000256" key="1">
    <source>
        <dbReference type="SAM" id="Phobius"/>
    </source>
</evidence>
<name>A0A0S2ITN7_LEPBO</name>
<accession>A0A0S2ITN7</accession>
<organism evidence="2">
    <name type="scientific">Leptospira borgpetersenii serovar Ballum</name>
    <dbReference type="NCBI Taxonomy" id="280505"/>
    <lineage>
        <taxon>Bacteria</taxon>
        <taxon>Pseudomonadati</taxon>
        <taxon>Spirochaetota</taxon>
        <taxon>Spirochaetia</taxon>
        <taxon>Leptospirales</taxon>
        <taxon>Leptospiraceae</taxon>
        <taxon>Leptospira</taxon>
    </lineage>
</organism>